<accession>A0A8X6EUW8</accession>
<sequence>MGGPKLKVIEVNEDHIVAVQVGNEPGEKLILKAADVTPYCEEGDFGVC</sequence>
<evidence type="ECO:0000313" key="1">
    <source>
        <dbReference type="EMBL" id="EGE30874.1"/>
    </source>
</evidence>
<reference evidence="1" key="1">
    <citation type="journal article" date="2011" name="J. Bacteriol.">
        <title>Genome sequences of Salmonella enterica serovar typhimurium, Choleraesuis, Dublin, and Gallinarum strains of well- defined virulence in food-producing animals.</title>
        <authorList>
            <person name="Richardson E.J."/>
            <person name="Limaye B."/>
            <person name="Inamdar H."/>
            <person name="Datta A."/>
            <person name="Manjari K.S."/>
            <person name="Pullinger G.D."/>
            <person name="Thomson N.R."/>
            <person name="Joshi R.R."/>
            <person name="Watson M."/>
            <person name="Stevens M.P."/>
        </authorList>
    </citation>
    <scope>NUCLEOTIDE SEQUENCE [LARGE SCALE GENOMIC DNA]</scope>
    <source>
        <strain evidence="1">3246</strain>
    </source>
</reference>
<name>A0A8X6EUW8_SALDU</name>
<protein>
    <submittedName>
        <fullName evidence="1">Uncharacterized protein</fullName>
    </submittedName>
</protein>
<dbReference type="AlphaFoldDB" id="A0A8X6EUW8"/>
<gene>
    <name evidence="1" type="ORF">SD3246_3000</name>
</gene>
<proteinExistence type="predicted"/>
<dbReference type="Proteomes" id="UP000002794">
    <property type="component" value="Chromosome"/>
</dbReference>
<dbReference type="EMBL" id="CM001151">
    <property type="protein sequence ID" value="EGE30874.1"/>
    <property type="molecule type" value="Genomic_DNA"/>
</dbReference>
<evidence type="ECO:0000313" key="2">
    <source>
        <dbReference type="Proteomes" id="UP000002794"/>
    </source>
</evidence>
<organism evidence="1 2">
    <name type="scientific">Salmonella enterica subsp. enterica serovar Dublin str. SD3246</name>
    <dbReference type="NCBI Taxonomy" id="909945"/>
    <lineage>
        <taxon>Bacteria</taxon>
        <taxon>Pseudomonadati</taxon>
        <taxon>Pseudomonadota</taxon>
        <taxon>Gammaproteobacteria</taxon>
        <taxon>Enterobacterales</taxon>
        <taxon>Enterobacteriaceae</taxon>
        <taxon>Salmonella</taxon>
    </lineage>
</organism>